<dbReference type="UniPathway" id="UPA00196"/>
<keyword evidence="9" id="KW-0472">Membrane</keyword>
<dbReference type="InterPro" id="IPR013233">
    <property type="entry name" value="PIG-X/PBN1"/>
</dbReference>
<keyword evidence="13" id="KW-1185">Reference proteome</keyword>
<keyword evidence="7 11" id="KW-0256">Endoplasmic reticulum</keyword>
<evidence type="ECO:0000256" key="5">
    <source>
        <dbReference type="ARBA" id="ARBA00022502"/>
    </source>
</evidence>
<evidence type="ECO:0000313" key="13">
    <source>
        <dbReference type="Proteomes" id="UP000189911"/>
    </source>
</evidence>
<comment type="similarity">
    <text evidence="3 11">Belongs to the PIGX family.</text>
</comment>
<gene>
    <name evidence="12" type="ORF">LANO_0G00562G</name>
</gene>
<protein>
    <recommendedName>
        <fullName evidence="4 11">Protein PBN1</fullName>
    </recommendedName>
</protein>
<evidence type="ECO:0000256" key="4">
    <source>
        <dbReference type="ARBA" id="ARBA00020410"/>
    </source>
</evidence>
<evidence type="ECO:0000256" key="10">
    <source>
        <dbReference type="ARBA" id="ARBA00023180"/>
    </source>
</evidence>
<dbReference type="EMBL" id="LT598453">
    <property type="protein sequence ID" value="SCV02841.1"/>
    <property type="molecule type" value="Genomic_DNA"/>
</dbReference>
<evidence type="ECO:0000256" key="6">
    <source>
        <dbReference type="ARBA" id="ARBA00022692"/>
    </source>
</evidence>
<evidence type="ECO:0000256" key="11">
    <source>
        <dbReference type="RuleBase" id="RU366056"/>
    </source>
</evidence>
<dbReference type="GO" id="GO:0000030">
    <property type="term" value="F:mannosyltransferase activity"/>
    <property type="evidence" value="ECO:0007669"/>
    <property type="project" value="TreeGrafter"/>
</dbReference>
<dbReference type="PANTHER" id="PTHR28533">
    <property type="entry name" value="PROTEIN PBN1"/>
    <property type="match status" value="1"/>
</dbReference>
<dbReference type="SMART" id="SM00780">
    <property type="entry name" value="PIG-X"/>
    <property type="match status" value="1"/>
</dbReference>
<name>A0A1G4KE97_9SACH</name>
<keyword evidence="10" id="KW-0325">Glycoprotein</keyword>
<comment type="subcellular location">
    <subcellularLocation>
        <location evidence="11">Endoplasmic reticulum membrane</location>
        <topology evidence="11">Single-pass membrane protein</topology>
    </subcellularLocation>
    <subcellularLocation>
        <location evidence="1">Endoplasmic reticulum membrane</location>
        <topology evidence="1">Single-pass type III membrane protein</topology>
    </subcellularLocation>
</comment>
<proteinExistence type="inferred from homology"/>
<evidence type="ECO:0000256" key="9">
    <source>
        <dbReference type="ARBA" id="ARBA00023136"/>
    </source>
</evidence>
<keyword evidence="5 11" id="KW-0337">GPI-anchor biosynthesis</keyword>
<evidence type="ECO:0000256" key="1">
    <source>
        <dbReference type="ARBA" id="ARBA00004643"/>
    </source>
</evidence>
<evidence type="ECO:0000256" key="2">
    <source>
        <dbReference type="ARBA" id="ARBA00004687"/>
    </source>
</evidence>
<dbReference type="Pfam" id="PF08320">
    <property type="entry name" value="PIG-X"/>
    <property type="match status" value="1"/>
</dbReference>
<dbReference type="GO" id="GO:1990529">
    <property type="term" value="C:glycosylphosphatidylinositol-mannosyltransferase I complex"/>
    <property type="evidence" value="ECO:0007669"/>
    <property type="project" value="TreeGrafter"/>
</dbReference>
<sequence length="413" mass="46594">MSVVKSRITVLFDSLQDLEKISQNALGSDESSESLVIEGSDQLVQRRTTLDVFDDSGLVRITWKRRGADTSDFVLAAPLSDGLNVYVSRYPKSKPTIRGAINSAKYHLLHSDEFDKELLGQFLPSEFDGNALDWEIKNYDIFVGHGKLRVDEYYNIKKGQDETLTYDAALGKLEVGFFFVESSDEFDVNLNGARCIWNNAGFIEQCQKTYLFFQRAHSMSLKPSGTLLELLEPTGLHPIVSVDLTNELPSDNCDHFMYLTAPADLFIDKFESSPVFLAGAADLEAPEYAVRNTSWGMETLLLLEPGKLNEIKLHTRYVQPQEKGQFKMVQFTSSVFQACDSGNHNIHENPFYSKSLGFESLFTNDTTFRHLNSTNFKVSIPVGDTSDYEVVKITTWSCLILATVYLLMKVLKR</sequence>
<reference evidence="13" key="1">
    <citation type="submission" date="2016-03" db="EMBL/GenBank/DDBJ databases">
        <authorList>
            <person name="Devillers Hugo."/>
        </authorList>
    </citation>
    <scope>NUCLEOTIDE SEQUENCE [LARGE SCALE GENOMIC DNA]</scope>
</reference>
<evidence type="ECO:0000313" key="12">
    <source>
        <dbReference type="EMBL" id="SCV02841.1"/>
    </source>
</evidence>
<dbReference type="OrthoDB" id="5546453at2759"/>
<dbReference type="GO" id="GO:0005789">
    <property type="term" value="C:endoplasmic reticulum membrane"/>
    <property type="evidence" value="ECO:0007669"/>
    <property type="project" value="UniProtKB-SubCell"/>
</dbReference>
<organism evidence="12 13">
    <name type="scientific">Lachancea nothofagi CBS 11611</name>
    <dbReference type="NCBI Taxonomy" id="1266666"/>
    <lineage>
        <taxon>Eukaryota</taxon>
        <taxon>Fungi</taxon>
        <taxon>Dikarya</taxon>
        <taxon>Ascomycota</taxon>
        <taxon>Saccharomycotina</taxon>
        <taxon>Saccharomycetes</taxon>
        <taxon>Saccharomycetales</taxon>
        <taxon>Saccharomycetaceae</taxon>
        <taxon>Lachancea</taxon>
    </lineage>
</organism>
<dbReference type="PANTHER" id="PTHR28533:SF1">
    <property type="entry name" value="PROTEIN PBN1"/>
    <property type="match status" value="1"/>
</dbReference>
<dbReference type="AlphaFoldDB" id="A0A1G4KE97"/>
<accession>A0A1G4KE97</accession>
<evidence type="ECO:0000256" key="8">
    <source>
        <dbReference type="ARBA" id="ARBA00022989"/>
    </source>
</evidence>
<keyword evidence="8" id="KW-1133">Transmembrane helix</keyword>
<evidence type="ECO:0000256" key="7">
    <source>
        <dbReference type="ARBA" id="ARBA00022824"/>
    </source>
</evidence>
<dbReference type="Proteomes" id="UP000189911">
    <property type="component" value="Chromosome G"/>
</dbReference>
<comment type="pathway">
    <text evidence="2 11">Glycolipid biosynthesis; glycosylphosphatidylinositol-anchor biosynthesis.</text>
</comment>
<comment type="function">
    <text evidence="11">Required for proper folding and/or the stability of a subset of proteins in the endoplasmic reticulum. Component of glycosylphosphatidylinositol-mannosyltransferase 1 which transfers the first of the 4 mannoses in the GPI-anchor precursors during GPI-anchor biosynthesis. Probably acts by stabilizing the mannosyltransferase GPI14.</text>
</comment>
<dbReference type="GO" id="GO:0006506">
    <property type="term" value="P:GPI anchor biosynthetic process"/>
    <property type="evidence" value="ECO:0007669"/>
    <property type="project" value="UniProtKB-UniPathway"/>
</dbReference>
<dbReference type="InterPro" id="IPR042322">
    <property type="entry name" value="Pbn1"/>
</dbReference>
<evidence type="ECO:0000256" key="3">
    <source>
        <dbReference type="ARBA" id="ARBA00010345"/>
    </source>
</evidence>
<keyword evidence="6" id="KW-0812">Transmembrane</keyword>